<keyword evidence="3 5" id="KW-1133">Transmembrane helix</keyword>
<accession>A0ABQ9EL77</accession>
<comment type="caution">
    <text evidence="7">The sequence shown here is derived from an EMBL/GenBank/DDBJ whole genome shotgun (WGS) entry which is preliminary data.</text>
</comment>
<proteinExistence type="predicted"/>
<feature type="transmembrane region" description="Helical" evidence="5">
    <location>
        <begin position="44"/>
        <end position="73"/>
    </location>
</feature>
<comment type="subcellular location">
    <subcellularLocation>
        <location evidence="1">Membrane</location>
        <topology evidence="1">Multi-pass membrane protein</topology>
    </subcellularLocation>
</comment>
<dbReference type="InterPro" id="IPR057366">
    <property type="entry name" value="TRPM-like"/>
</dbReference>
<feature type="transmembrane region" description="Helical" evidence="5">
    <location>
        <begin position="85"/>
        <end position="103"/>
    </location>
</feature>
<protein>
    <recommendedName>
        <fullName evidence="6">TRPM-like domain-containing protein</fullName>
    </recommendedName>
</protein>
<keyword evidence="4 5" id="KW-0472">Membrane</keyword>
<dbReference type="Proteomes" id="UP001217089">
    <property type="component" value="Unassembled WGS sequence"/>
</dbReference>
<dbReference type="Pfam" id="PF25508">
    <property type="entry name" value="TRPM2"/>
    <property type="match status" value="1"/>
</dbReference>
<evidence type="ECO:0000256" key="3">
    <source>
        <dbReference type="ARBA" id="ARBA00022989"/>
    </source>
</evidence>
<evidence type="ECO:0000313" key="8">
    <source>
        <dbReference type="Proteomes" id="UP001217089"/>
    </source>
</evidence>
<feature type="transmembrane region" description="Helical" evidence="5">
    <location>
        <begin position="21"/>
        <end position="38"/>
    </location>
</feature>
<dbReference type="EMBL" id="JARBDR010000856">
    <property type="protein sequence ID" value="KAJ8305131.1"/>
    <property type="molecule type" value="Genomic_DNA"/>
</dbReference>
<dbReference type="PANTHER" id="PTHR13800:SF41">
    <property type="entry name" value="PROTEIN CED-11"/>
    <property type="match status" value="1"/>
</dbReference>
<feature type="transmembrane region" description="Helical" evidence="5">
    <location>
        <begin position="360"/>
        <end position="379"/>
    </location>
</feature>
<feature type="transmembrane region" description="Helical" evidence="5">
    <location>
        <begin position="465"/>
        <end position="485"/>
    </location>
</feature>
<feature type="transmembrane region" description="Helical" evidence="5">
    <location>
        <begin position="491"/>
        <end position="513"/>
    </location>
</feature>
<feature type="domain" description="TRPM-like" evidence="6">
    <location>
        <begin position="216"/>
        <end position="330"/>
    </location>
</feature>
<keyword evidence="8" id="KW-1185">Reference proteome</keyword>
<dbReference type="PANTHER" id="PTHR13800">
    <property type="entry name" value="TRANSIENT RECEPTOR POTENTIAL CATION CHANNEL, SUBFAMILY M, MEMBER 6"/>
    <property type="match status" value="1"/>
</dbReference>
<evidence type="ECO:0000259" key="6">
    <source>
        <dbReference type="Pfam" id="PF25508"/>
    </source>
</evidence>
<evidence type="ECO:0000256" key="5">
    <source>
        <dbReference type="SAM" id="Phobius"/>
    </source>
</evidence>
<sequence length="523" mass="61120">MFIDHYVTVVFTVSHITRYQPCLLITIVTIVFTISHITRYQPCLLITIVTIVFTVSHITRYQPCLLITIVTIVFTISHITRYQPCLLITIVTIVFTISHITRYQPCLLITIIPNELFDDALLKPDRQEFAALFLEKKSIMVHKYLHHKKLLYLFNNVQNPEFFMTLCIEGVLERALDNAYPLTKQFLIGDDSDLNLLLYKLTNLKALVSTYDLSMNAAINTLVLWAALTNNVKLTKTLWKYTDDPMPVALLVSMIWHNLAKICYRDVDTKTNLREAALDFGKLAVKLLDITYRDSPALAIASLEKTLPDFNNHAVIEVAKISRNKMFIAHSICQKWLARKWYGNLNIREVDFKAFRLPDWFKIYMSIFLIFPMFIWITFERKKNTRQARNNGDSDEELMDDEALLMKPMSNDDRWILSTVTHGVTTVTHGVKSRIDKIISYGRQNLKVPIYLQFYYFWSAPITKFWVSQLFYILYLIFFSLSVIIPSCGNIHMDFIVFIWTALIWMEIVRTTFVMKKVKLKKH</sequence>
<evidence type="ECO:0000313" key="7">
    <source>
        <dbReference type="EMBL" id="KAJ8305131.1"/>
    </source>
</evidence>
<reference evidence="7 8" key="1">
    <citation type="submission" date="2022-12" db="EMBL/GenBank/DDBJ databases">
        <title>Chromosome-level genome of Tegillarca granosa.</title>
        <authorList>
            <person name="Kim J."/>
        </authorList>
    </citation>
    <scope>NUCLEOTIDE SEQUENCE [LARGE SCALE GENOMIC DNA]</scope>
    <source>
        <strain evidence="7">Teg-2019</strain>
        <tissue evidence="7">Adductor muscle</tissue>
    </source>
</reference>
<organism evidence="7 8">
    <name type="scientific">Tegillarca granosa</name>
    <name type="common">Malaysian cockle</name>
    <name type="synonym">Anadara granosa</name>
    <dbReference type="NCBI Taxonomy" id="220873"/>
    <lineage>
        <taxon>Eukaryota</taxon>
        <taxon>Metazoa</taxon>
        <taxon>Spiralia</taxon>
        <taxon>Lophotrochozoa</taxon>
        <taxon>Mollusca</taxon>
        <taxon>Bivalvia</taxon>
        <taxon>Autobranchia</taxon>
        <taxon>Pteriomorphia</taxon>
        <taxon>Arcoida</taxon>
        <taxon>Arcoidea</taxon>
        <taxon>Arcidae</taxon>
        <taxon>Tegillarca</taxon>
    </lineage>
</organism>
<keyword evidence="2 5" id="KW-0812">Transmembrane</keyword>
<evidence type="ECO:0000256" key="2">
    <source>
        <dbReference type="ARBA" id="ARBA00022692"/>
    </source>
</evidence>
<evidence type="ECO:0000256" key="1">
    <source>
        <dbReference type="ARBA" id="ARBA00004141"/>
    </source>
</evidence>
<gene>
    <name evidence="7" type="ORF">KUTeg_017316</name>
</gene>
<name>A0ABQ9EL77_TEGGR</name>
<evidence type="ECO:0000256" key="4">
    <source>
        <dbReference type="ARBA" id="ARBA00023136"/>
    </source>
</evidence>
<dbReference type="InterPro" id="IPR050927">
    <property type="entry name" value="TRPM"/>
</dbReference>